<keyword evidence="2" id="KW-1185">Reference proteome</keyword>
<evidence type="ECO:0000313" key="2">
    <source>
        <dbReference type="Proteomes" id="UP000217083"/>
    </source>
</evidence>
<proteinExistence type="predicted"/>
<dbReference type="AlphaFoldDB" id="A0A263BSW2"/>
<organism evidence="1 2">
    <name type="scientific">Lottiidibacillus patelloidae</name>
    <dbReference type="NCBI Taxonomy" id="2670334"/>
    <lineage>
        <taxon>Bacteria</taxon>
        <taxon>Bacillati</taxon>
        <taxon>Bacillota</taxon>
        <taxon>Bacilli</taxon>
        <taxon>Bacillales</taxon>
        <taxon>Bacillaceae</taxon>
        <taxon>Lottiidibacillus</taxon>
    </lineage>
</organism>
<comment type="caution">
    <text evidence="1">The sequence shown here is derived from an EMBL/GenBank/DDBJ whole genome shotgun (WGS) entry which is preliminary data.</text>
</comment>
<protein>
    <submittedName>
        <fullName evidence="1">Uncharacterized protein</fullName>
    </submittedName>
</protein>
<dbReference type="RefSeq" id="WP_094925438.1">
    <property type="nucleotide sequence ID" value="NZ_NPIA01000006.1"/>
</dbReference>
<dbReference type="Proteomes" id="UP000217083">
    <property type="component" value="Unassembled WGS sequence"/>
</dbReference>
<gene>
    <name evidence="1" type="ORF">CIB95_11825</name>
</gene>
<reference evidence="1 2" key="2">
    <citation type="submission" date="2017-09" db="EMBL/GenBank/DDBJ databases">
        <title>Bacillus patelloidae sp. nov., isolated from the intestinal tract of a marine limpet.</title>
        <authorList>
            <person name="Liu R."/>
            <person name="Dong C."/>
            <person name="Shao Z."/>
        </authorList>
    </citation>
    <scope>NUCLEOTIDE SEQUENCE [LARGE SCALE GENOMIC DNA]</scope>
    <source>
        <strain evidence="1 2">SA5d-4</strain>
    </source>
</reference>
<evidence type="ECO:0000313" key="1">
    <source>
        <dbReference type="EMBL" id="OZM56457.1"/>
    </source>
</evidence>
<name>A0A263BSW2_9BACI</name>
<accession>A0A263BSW2</accession>
<dbReference type="EMBL" id="NPIA01000006">
    <property type="protein sequence ID" value="OZM56457.1"/>
    <property type="molecule type" value="Genomic_DNA"/>
</dbReference>
<reference evidence="2" key="1">
    <citation type="submission" date="2017-08" db="EMBL/GenBank/DDBJ databases">
        <authorList>
            <person name="Huang Z."/>
        </authorList>
    </citation>
    <scope>NUCLEOTIDE SEQUENCE [LARGE SCALE GENOMIC DNA]</scope>
    <source>
        <strain evidence="2">SA5d-4</strain>
    </source>
</reference>
<sequence length="310" mass="36605">MEDRIKLKLDELVRESWDTYKNALTSERLKGIIATESMPQSMPILYFGDLQKYLQSEVKIITVGVNPSRNEFPHKPEKNVQSFMRFPTAENLTFKDIQSKSEASETYLKSLNNYFRIRPLNWFYSYEPILNGMNSSYWDDYQCKVLRNCQVNRKGKPKNTVIQTDIFSILPTDPVFGQLTTREQSELKRAGRNLWKKLVQILKPDVILLDLKRRDMESVIETDFKSLFGEYEDREVLYKKEIMADGAVINEDRQREKVYYLSEKDKPLIIYHFKRSFLPYQNFSSKQKYEIGQCALELLSNEYKGGEKVE</sequence>